<evidence type="ECO:0000259" key="9">
    <source>
        <dbReference type="Pfam" id="PF03446"/>
    </source>
</evidence>
<dbReference type="STRING" id="857566.A0A1E3PH66"/>
<dbReference type="PANTHER" id="PTHR22981:SF7">
    <property type="entry name" value="3-HYDROXYISOBUTYRATE DEHYDROGENASE, MITOCHONDRIAL"/>
    <property type="match status" value="1"/>
</dbReference>
<dbReference type="GO" id="GO:0006574">
    <property type="term" value="P:L-valine catabolic process"/>
    <property type="evidence" value="ECO:0007669"/>
    <property type="project" value="TreeGrafter"/>
</dbReference>
<evidence type="ECO:0000256" key="7">
    <source>
        <dbReference type="ARBA" id="ARBA00049197"/>
    </source>
</evidence>
<dbReference type="GO" id="GO:0050661">
    <property type="term" value="F:NADP binding"/>
    <property type="evidence" value="ECO:0007669"/>
    <property type="project" value="InterPro"/>
</dbReference>
<dbReference type="InterPro" id="IPR006115">
    <property type="entry name" value="6PGDH_NADP-bd"/>
</dbReference>
<evidence type="ECO:0000313" key="12">
    <source>
        <dbReference type="Proteomes" id="UP000095009"/>
    </source>
</evidence>
<evidence type="ECO:0000256" key="8">
    <source>
        <dbReference type="PIRSR" id="PIRSR000103-1"/>
    </source>
</evidence>
<gene>
    <name evidence="11" type="ORF">NADFUDRAFT_14076</name>
</gene>
<accession>A0A1E3PH66</accession>
<dbReference type="PANTHER" id="PTHR22981">
    <property type="entry name" value="3-HYDROXYISOBUTYRATE DEHYDROGENASE-RELATED"/>
    <property type="match status" value="1"/>
</dbReference>
<dbReference type="InterPro" id="IPR008927">
    <property type="entry name" value="6-PGluconate_DH-like_C_sf"/>
</dbReference>
<protein>
    <recommendedName>
        <fullName evidence="3">3-hydroxyisobutyrate dehydrogenase</fullName>
        <ecNumber evidence="3">1.1.1.31</ecNumber>
    </recommendedName>
</protein>
<dbReference type="GO" id="GO:0008442">
    <property type="term" value="F:3-hydroxyisobutyrate dehydrogenase activity"/>
    <property type="evidence" value="ECO:0007669"/>
    <property type="project" value="UniProtKB-EC"/>
</dbReference>
<dbReference type="Proteomes" id="UP000095009">
    <property type="component" value="Unassembled WGS sequence"/>
</dbReference>
<comment type="pathway">
    <text evidence="1">Amino-acid degradation; L-valine degradation.</text>
</comment>
<dbReference type="InterPro" id="IPR015815">
    <property type="entry name" value="HIBADH-related"/>
</dbReference>
<feature type="active site" evidence="8">
    <location>
        <position position="180"/>
    </location>
</feature>
<dbReference type="SUPFAM" id="SSF48179">
    <property type="entry name" value="6-phosphogluconate dehydrogenase C-terminal domain-like"/>
    <property type="match status" value="1"/>
</dbReference>
<feature type="non-terminal residue" evidence="11">
    <location>
        <position position="1"/>
    </location>
</feature>
<evidence type="ECO:0000256" key="5">
    <source>
        <dbReference type="ARBA" id="ARBA00023002"/>
    </source>
</evidence>
<comment type="catalytic activity">
    <reaction evidence="7">
        <text>3-hydroxy-2-methylpropanoate + NAD(+) = 2-methyl-3-oxopropanoate + NADH + H(+)</text>
        <dbReference type="Rhea" id="RHEA:17681"/>
        <dbReference type="ChEBI" id="CHEBI:11805"/>
        <dbReference type="ChEBI" id="CHEBI:15378"/>
        <dbReference type="ChEBI" id="CHEBI:57540"/>
        <dbReference type="ChEBI" id="CHEBI:57700"/>
        <dbReference type="ChEBI" id="CHEBI:57945"/>
        <dbReference type="EC" id="1.1.1.31"/>
    </reaction>
</comment>
<dbReference type="InterPro" id="IPR002204">
    <property type="entry name" value="3-OH-isobutyrate_DH-rel_CS"/>
</dbReference>
<name>A0A1E3PH66_9ASCO</name>
<dbReference type="FunFam" id="1.10.1040.10:FF:000006">
    <property type="entry name" value="3-hydroxyisobutyrate dehydrogenase"/>
    <property type="match status" value="1"/>
</dbReference>
<dbReference type="GO" id="GO:0051287">
    <property type="term" value="F:NAD binding"/>
    <property type="evidence" value="ECO:0007669"/>
    <property type="project" value="InterPro"/>
</dbReference>
<evidence type="ECO:0000256" key="2">
    <source>
        <dbReference type="ARBA" id="ARBA00006013"/>
    </source>
</evidence>
<sequence>SYGFVGLGRMGYPMATNLLHKLNIPSDHLTIYDLNQQSLESFSSLSQTSGLEKSVSIAHSLNEIAQCDIVISMLPLPKHVEQTYKTIVSYLSQQPDCQARLFIDCSTIDPMTSNRVAATMPTETSFVDAPVSGGVVGATNATLTFMVGASTLTTDLETTLKKLGTKVVSCGPQGSGLVAKLANNYLLAVCNIATCEAFHLASKAGLDLATFAAIVNSSSGANWSSIVNNPVPGIVTTAPAGRAYDNGFGIGLMKKDIGLCEELANQTGVKFLLADRVNAIYNKLEADQNLKNKDLSVVYKYLHDHE</sequence>
<dbReference type="Gene3D" id="1.10.1040.10">
    <property type="entry name" value="N-(1-d-carboxylethyl)-l-norvaline Dehydrogenase, domain 2"/>
    <property type="match status" value="1"/>
</dbReference>
<evidence type="ECO:0000256" key="3">
    <source>
        <dbReference type="ARBA" id="ARBA00012991"/>
    </source>
</evidence>
<organism evidence="11 12">
    <name type="scientific">Nadsonia fulvescens var. elongata DSM 6958</name>
    <dbReference type="NCBI Taxonomy" id="857566"/>
    <lineage>
        <taxon>Eukaryota</taxon>
        <taxon>Fungi</taxon>
        <taxon>Dikarya</taxon>
        <taxon>Ascomycota</taxon>
        <taxon>Saccharomycotina</taxon>
        <taxon>Dipodascomycetes</taxon>
        <taxon>Dipodascales</taxon>
        <taxon>Dipodascales incertae sedis</taxon>
        <taxon>Nadsonia</taxon>
    </lineage>
</organism>
<dbReference type="Pfam" id="PF14833">
    <property type="entry name" value="NAD_binding_11"/>
    <property type="match status" value="1"/>
</dbReference>
<dbReference type="EMBL" id="KV454411">
    <property type="protein sequence ID" value="ODQ64718.1"/>
    <property type="molecule type" value="Genomic_DNA"/>
</dbReference>
<evidence type="ECO:0000256" key="4">
    <source>
        <dbReference type="ARBA" id="ARBA00022456"/>
    </source>
</evidence>
<dbReference type="AlphaFoldDB" id="A0A1E3PH66"/>
<dbReference type="Gene3D" id="3.40.50.720">
    <property type="entry name" value="NAD(P)-binding Rossmann-like Domain"/>
    <property type="match status" value="1"/>
</dbReference>
<feature type="domain" description="3-hydroxyisobutyrate dehydrogenase-like NAD-binding" evidence="10">
    <location>
        <begin position="174"/>
        <end position="302"/>
    </location>
</feature>
<reference evidence="11 12" key="1">
    <citation type="journal article" date="2016" name="Proc. Natl. Acad. Sci. U.S.A.">
        <title>Comparative genomics of biotechnologically important yeasts.</title>
        <authorList>
            <person name="Riley R."/>
            <person name="Haridas S."/>
            <person name="Wolfe K.H."/>
            <person name="Lopes M.R."/>
            <person name="Hittinger C.T."/>
            <person name="Goeker M."/>
            <person name="Salamov A.A."/>
            <person name="Wisecaver J.H."/>
            <person name="Long T.M."/>
            <person name="Calvey C.H."/>
            <person name="Aerts A.L."/>
            <person name="Barry K.W."/>
            <person name="Choi C."/>
            <person name="Clum A."/>
            <person name="Coughlan A.Y."/>
            <person name="Deshpande S."/>
            <person name="Douglass A.P."/>
            <person name="Hanson S.J."/>
            <person name="Klenk H.-P."/>
            <person name="LaButti K.M."/>
            <person name="Lapidus A."/>
            <person name="Lindquist E.A."/>
            <person name="Lipzen A.M."/>
            <person name="Meier-Kolthoff J.P."/>
            <person name="Ohm R.A."/>
            <person name="Otillar R.P."/>
            <person name="Pangilinan J.L."/>
            <person name="Peng Y."/>
            <person name="Rokas A."/>
            <person name="Rosa C.A."/>
            <person name="Scheuner C."/>
            <person name="Sibirny A.A."/>
            <person name="Slot J.C."/>
            <person name="Stielow J.B."/>
            <person name="Sun H."/>
            <person name="Kurtzman C.P."/>
            <person name="Blackwell M."/>
            <person name="Grigoriev I.V."/>
            <person name="Jeffries T.W."/>
        </authorList>
    </citation>
    <scope>NUCLEOTIDE SEQUENCE [LARGE SCALE GENOMIC DNA]</scope>
    <source>
        <strain evidence="11 12">DSM 6958</strain>
    </source>
</reference>
<feature type="domain" description="6-phosphogluconate dehydrogenase NADP-binding" evidence="9">
    <location>
        <begin position="2"/>
        <end position="171"/>
    </location>
</feature>
<dbReference type="GO" id="GO:0005739">
    <property type="term" value="C:mitochondrion"/>
    <property type="evidence" value="ECO:0007669"/>
    <property type="project" value="TreeGrafter"/>
</dbReference>
<dbReference type="PROSITE" id="PS00895">
    <property type="entry name" value="3_HYDROXYISOBUT_DH"/>
    <property type="match status" value="1"/>
</dbReference>
<dbReference type="InterPro" id="IPR029154">
    <property type="entry name" value="HIBADH-like_NADP-bd"/>
</dbReference>
<keyword evidence="12" id="KW-1185">Reference proteome</keyword>
<evidence type="ECO:0000256" key="6">
    <source>
        <dbReference type="ARBA" id="ARBA00023027"/>
    </source>
</evidence>
<evidence type="ECO:0000256" key="1">
    <source>
        <dbReference type="ARBA" id="ARBA00005109"/>
    </source>
</evidence>
<dbReference type="InterPro" id="IPR036291">
    <property type="entry name" value="NAD(P)-bd_dom_sf"/>
</dbReference>
<dbReference type="EC" id="1.1.1.31" evidence="3"/>
<dbReference type="InterPro" id="IPR013328">
    <property type="entry name" value="6PGD_dom2"/>
</dbReference>
<keyword evidence="5" id="KW-0560">Oxidoreductase</keyword>
<dbReference type="Pfam" id="PF03446">
    <property type="entry name" value="NAD_binding_2"/>
    <property type="match status" value="1"/>
</dbReference>
<evidence type="ECO:0000259" key="10">
    <source>
        <dbReference type="Pfam" id="PF14833"/>
    </source>
</evidence>
<dbReference type="SUPFAM" id="SSF51735">
    <property type="entry name" value="NAD(P)-binding Rossmann-fold domains"/>
    <property type="match status" value="1"/>
</dbReference>
<dbReference type="PIRSF" id="PIRSF000103">
    <property type="entry name" value="HIBADH"/>
    <property type="match status" value="1"/>
</dbReference>
<proteinExistence type="inferred from homology"/>
<keyword evidence="4" id="KW-0101">Branched-chain amino acid catabolism</keyword>
<feature type="non-terminal residue" evidence="11">
    <location>
        <position position="306"/>
    </location>
</feature>
<keyword evidence="6" id="KW-0520">NAD</keyword>
<dbReference type="OrthoDB" id="21615at2759"/>
<comment type="similarity">
    <text evidence="2">Belongs to the HIBADH-related family. 3-hydroxyisobutyrate dehydrogenase subfamily.</text>
</comment>
<evidence type="ECO:0000313" key="11">
    <source>
        <dbReference type="EMBL" id="ODQ64718.1"/>
    </source>
</evidence>